<keyword evidence="3" id="KW-1185">Reference proteome</keyword>
<accession>A0AAU9SSA4</accession>
<dbReference type="AlphaFoldDB" id="A0AAU9SSA4"/>
<sequence length="217" mass="24416">MSTLCPGWNFTSNHLSDEDGRIIIIWRNPAAIHVLHQSQQSITCEVSLLNTARFIFTSVYASNLSSERTDLWVKLLGLQQSLSLYNEPWMIGGDLNQILHHVENSNPIINSFNSNMTEFKDCLTQMGMFDLRFQGPLFTWSNCQPANPVAKKLDRLLVNSHVISLFPNSIATFLPPLTSDHSPCLIDLAHQLPSAGRKLCVHTHLPVLEAKDHKEST</sequence>
<dbReference type="PANTHER" id="PTHR33710">
    <property type="entry name" value="BNAC02G09200D PROTEIN"/>
    <property type="match status" value="1"/>
</dbReference>
<evidence type="ECO:0000313" key="2">
    <source>
        <dbReference type="EMBL" id="CAH2070769.1"/>
    </source>
</evidence>
<gene>
    <name evidence="2" type="ORF">TAV2_LOCUS20829</name>
</gene>
<evidence type="ECO:0000313" key="3">
    <source>
        <dbReference type="Proteomes" id="UP000836841"/>
    </source>
</evidence>
<proteinExistence type="predicted"/>
<dbReference type="InterPro" id="IPR005135">
    <property type="entry name" value="Endo/exonuclease/phosphatase"/>
</dbReference>
<dbReference type="Pfam" id="PF03372">
    <property type="entry name" value="Exo_endo_phos"/>
    <property type="match status" value="1"/>
</dbReference>
<dbReference type="Proteomes" id="UP000836841">
    <property type="component" value="Chromosome 6"/>
</dbReference>
<dbReference type="Gene3D" id="3.60.10.10">
    <property type="entry name" value="Endonuclease/exonuclease/phosphatase"/>
    <property type="match status" value="1"/>
</dbReference>
<dbReference type="SUPFAM" id="SSF56219">
    <property type="entry name" value="DNase I-like"/>
    <property type="match status" value="1"/>
</dbReference>
<dbReference type="PANTHER" id="PTHR33710:SF77">
    <property type="entry name" value="DNASE I-LIKE SUPERFAMILY PROTEIN"/>
    <property type="match status" value="1"/>
</dbReference>
<organism evidence="2 3">
    <name type="scientific">Thlaspi arvense</name>
    <name type="common">Field penny-cress</name>
    <dbReference type="NCBI Taxonomy" id="13288"/>
    <lineage>
        <taxon>Eukaryota</taxon>
        <taxon>Viridiplantae</taxon>
        <taxon>Streptophyta</taxon>
        <taxon>Embryophyta</taxon>
        <taxon>Tracheophyta</taxon>
        <taxon>Spermatophyta</taxon>
        <taxon>Magnoliopsida</taxon>
        <taxon>eudicotyledons</taxon>
        <taxon>Gunneridae</taxon>
        <taxon>Pentapetalae</taxon>
        <taxon>rosids</taxon>
        <taxon>malvids</taxon>
        <taxon>Brassicales</taxon>
        <taxon>Brassicaceae</taxon>
        <taxon>Thlaspideae</taxon>
        <taxon>Thlaspi</taxon>
    </lineage>
</organism>
<feature type="domain" description="Endonuclease/exonuclease/phosphatase" evidence="1">
    <location>
        <begin position="14"/>
        <end position="181"/>
    </location>
</feature>
<dbReference type="InterPro" id="IPR036691">
    <property type="entry name" value="Endo/exonu/phosph_ase_sf"/>
</dbReference>
<evidence type="ECO:0000259" key="1">
    <source>
        <dbReference type="Pfam" id="PF03372"/>
    </source>
</evidence>
<reference evidence="2 3" key="1">
    <citation type="submission" date="2022-03" db="EMBL/GenBank/DDBJ databases">
        <authorList>
            <person name="Nunn A."/>
            <person name="Chopra R."/>
            <person name="Nunn A."/>
            <person name="Contreras Garrido A."/>
        </authorList>
    </citation>
    <scope>NUCLEOTIDE SEQUENCE [LARGE SCALE GENOMIC DNA]</scope>
</reference>
<name>A0AAU9SSA4_THLAR</name>
<protein>
    <recommendedName>
        <fullName evidence="1">Endonuclease/exonuclease/phosphatase domain-containing protein</fullName>
    </recommendedName>
</protein>
<dbReference type="EMBL" id="OU466862">
    <property type="protein sequence ID" value="CAH2070769.1"/>
    <property type="molecule type" value="Genomic_DNA"/>
</dbReference>
<dbReference type="GO" id="GO:0003824">
    <property type="term" value="F:catalytic activity"/>
    <property type="evidence" value="ECO:0007669"/>
    <property type="project" value="InterPro"/>
</dbReference>